<dbReference type="InterPro" id="IPR053202">
    <property type="entry name" value="EGF_Rcpt_Signaling_Reg"/>
</dbReference>
<dbReference type="GO" id="GO:0008168">
    <property type="term" value="F:methyltransferase activity"/>
    <property type="evidence" value="ECO:0007669"/>
    <property type="project" value="UniProtKB-KW"/>
</dbReference>
<dbReference type="Proteomes" id="UP001363151">
    <property type="component" value="Unassembled WGS sequence"/>
</dbReference>
<feature type="domain" description="Methyltransferase FkbM" evidence="2">
    <location>
        <begin position="89"/>
        <end position="246"/>
    </location>
</feature>
<dbReference type="InterPro" id="IPR029063">
    <property type="entry name" value="SAM-dependent_MTases_sf"/>
</dbReference>
<dbReference type="EMBL" id="JBBJCI010000039">
    <property type="protein sequence ID" value="KAK7249832.1"/>
    <property type="molecule type" value="Genomic_DNA"/>
</dbReference>
<accession>A0ABR1GA07</accession>
<dbReference type="Pfam" id="PF05050">
    <property type="entry name" value="Methyltransf_21"/>
    <property type="match status" value="1"/>
</dbReference>
<feature type="signal peptide" evidence="1">
    <location>
        <begin position="1"/>
        <end position="30"/>
    </location>
</feature>
<dbReference type="PANTHER" id="PTHR34009:SF2">
    <property type="entry name" value="PROTEIN STAR"/>
    <property type="match status" value="1"/>
</dbReference>
<evidence type="ECO:0000259" key="2">
    <source>
        <dbReference type="Pfam" id="PF05050"/>
    </source>
</evidence>
<dbReference type="PANTHER" id="PTHR34009">
    <property type="entry name" value="PROTEIN STAR"/>
    <property type="match status" value="1"/>
</dbReference>
<sequence length="299" mass="33085">MAVSARTKAAAALALLVVVVLVATRPRAPAAPQFEYSAHGFRVNGGPSRPLLEPNEAEYQMSEGGQDRVLWEELFRNDSQADSGFFVEFGARGGVYDSNTYFFEKKLGWRGLLLEASPTEQKTIGADRPLSAAIDGGVCESDQKLEFAAAEKGWGGRLDSYDKSRAKTAAFQTLIVPCFTLRTLFDLFRVRHVSYMSVDTEGSELLALKGFPWGEVSVDVVGVEVVTGSPDRLAKEVELLDYLRSKGMVVFIEYQFAKDTKDVFFRPAAPSRRAANDYAHFEKMRALCVRMQRCLGPAR</sequence>
<organism evidence="3 4">
    <name type="scientific">Aureococcus anophagefferens</name>
    <name type="common">Harmful bloom alga</name>
    <dbReference type="NCBI Taxonomy" id="44056"/>
    <lineage>
        <taxon>Eukaryota</taxon>
        <taxon>Sar</taxon>
        <taxon>Stramenopiles</taxon>
        <taxon>Ochrophyta</taxon>
        <taxon>Pelagophyceae</taxon>
        <taxon>Pelagomonadales</taxon>
        <taxon>Pelagomonadaceae</taxon>
        <taxon>Aureococcus</taxon>
    </lineage>
</organism>
<feature type="chain" id="PRO_5046144429" evidence="1">
    <location>
        <begin position="31"/>
        <end position="299"/>
    </location>
</feature>
<dbReference type="GO" id="GO:0032259">
    <property type="term" value="P:methylation"/>
    <property type="evidence" value="ECO:0007669"/>
    <property type="project" value="UniProtKB-KW"/>
</dbReference>
<reference evidence="3 4" key="1">
    <citation type="submission" date="2024-03" db="EMBL/GenBank/DDBJ databases">
        <title>Aureococcus anophagefferens CCMP1851 and Kratosvirus quantuckense: Draft genome of a second virus-susceptible host strain in the model system.</title>
        <authorList>
            <person name="Chase E."/>
            <person name="Truchon A.R."/>
            <person name="Schepens W."/>
            <person name="Wilhelm S.W."/>
        </authorList>
    </citation>
    <scope>NUCLEOTIDE SEQUENCE [LARGE SCALE GENOMIC DNA]</scope>
    <source>
        <strain evidence="3 4">CCMP1851</strain>
    </source>
</reference>
<evidence type="ECO:0000256" key="1">
    <source>
        <dbReference type="SAM" id="SignalP"/>
    </source>
</evidence>
<dbReference type="Gene3D" id="3.40.50.150">
    <property type="entry name" value="Vaccinia Virus protein VP39"/>
    <property type="match status" value="1"/>
</dbReference>
<evidence type="ECO:0000313" key="3">
    <source>
        <dbReference type="EMBL" id="KAK7249832.1"/>
    </source>
</evidence>
<proteinExistence type="predicted"/>
<keyword evidence="3" id="KW-0489">Methyltransferase</keyword>
<keyword evidence="4" id="KW-1185">Reference proteome</keyword>
<comment type="caution">
    <text evidence="3">The sequence shown here is derived from an EMBL/GenBank/DDBJ whole genome shotgun (WGS) entry which is preliminary data.</text>
</comment>
<keyword evidence="1" id="KW-0732">Signal</keyword>
<name>A0ABR1GA07_AURAN</name>
<evidence type="ECO:0000313" key="4">
    <source>
        <dbReference type="Proteomes" id="UP001363151"/>
    </source>
</evidence>
<protein>
    <submittedName>
        <fullName evidence="3">Methyltransferase</fullName>
    </submittedName>
</protein>
<keyword evidence="3" id="KW-0808">Transferase</keyword>
<dbReference type="InterPro" id="IPR006342">
    <property type="entry name" value="FkbM_mtfrase"/>
</dbReference>
<gene>
    <name evidence="3" type="ORF">SO694_00005146</name>
</gene>